<dbReference type="InterPro" id="IPR001360">
    <property type="entry name" value="Glyco_hydro_1"/>
</dbReference>
<dbReference type="SUPFAM" id="SSF51445">
    <property type="entry name" value="(Trans)glycosidases"/>
    <property type="match status" value="1"/>
</dbReference>
<keyword evidence="6" id="KW-1185">Reference proteome</keyword>
<evidence type="ECO:0000256" key="4">
    <source>
        <dbReference type="RuleBase" id="RU003690"/>
    </source>
</evidence>
<organism evidence="5 6">
    <name type="scientific">Tetradesmus obliquus</name>
    <name type="common">Green alga</name>
    <name type="synonym">Acutodesmus obliquus</name>
    <dbReference type="NCBI Taxonomy" id="3088"/>
    <lineage>
        <taxon>Eukaryota</taxon>
        <taxon>Viridiplantae</taxon>
        <taxon>Chlorophyta</taxon>
        <taxon>core chlorophytes</taxon>
        <taxon>Chlorophyceae</taxon>
        <taxon>CS clade</taxon>
        <taxon>Sphaeropleales</taxon>
        <taxon>Scenedesmaceae</taxon>
        <taxon>Tetradesmus</taxon>
    </lineage>
</organism>
<keyword evidence="2" id="KW-0378">Hydrolase</keyword>
<evidence type="ECO:0000256" key="3">
    <source>
        <dbReference type="ARBA" id="ARBA00023295"/>
    </source>
</evidence>
<evidence type="ECO:0000313" key="5">
    <source>
        <dbReference type="EMBL" id="WIA08142.1"/>
    </source>
</evidence>
<dbReference type="Gene3D" id="3.20.20.80">
    <property type="entry name" value="Glycosidases"/>
    <property type="match status" value="2"/>
</dbReference>
<dbReference type="PANTHER" id="PTHR10353">
    <property type="entry name" value="GLYCOSYL HYDROLASE"/>
    <property type="match status" value="1"/>
</dbReference>
<comment type="similarity">
    <text evidence="1 4">Belongs to the glycosyl hydrolase 1 family.</text>
</comment>
<evidence type="ECO:0008006" key="7">
    <source>
        <dbReference type="Google" id="ProtNLM"/>
    </source>
</evidence>
<keyword evidence="3" id="KW-0326">Glycosidase</keyword>
<protein>
    <recommendedName>
        <fullName evidence="7">Beta-glucosidase</fullName>
    </recommendedName>
</protein>
<name>A0ABY8TGQ8_TETOB</name>
<dbReference type="PANTHER" id="PTHR10353:SF36">
    <property type="entry name" value="LP05116P"/>
    <property type="match status" value="1"/>
</dbReference>
<dbReference type="PRINTS" id="PR00131">
    <property type="entry name" value="GLHYDRLASE1"/>
</dbReference>
<sequence>MTSFNLAFCQSLQAINEAKPQKHGPLHRYLGPPAPPACTKAIRRSIEWGAATAAYQIEGGWDEGGKSNSVWDVWSQTPGKVAQNQTGNTACDHYHRWREDVQLMQQLGLKHYRLSFSWPRIVPGGVAGSPANPEGLHFYKQLLSSLRAAGIAPLVTLFHWDLPQVLQDDHGGLLGEQFPEHFAYYADVVFRELGRFVSHWVTLNEPLVTCSMGYQSGVFPSGLQLGTQAFLQCGHNQLKAHAKAVQLYRQRYSRRQKGHLSLAVPGWWMIPYDASSKANRAAAARAMEFRWGWMFDPVITGDYPTAMRAHFDSQLPAFSAEGQQLLKGSVDFLGVNIYTARYVADGSENGMPWVESLTNASGAALCPDSDELCLAVAQDGVNVQGFYAWSLMDNFEWADGYRPRFGLVYVDYENGLRRLPKRSAAWMARHFFLKRQLGQW</sequence>
<proteinExistence type="inferred from homology"/>
<reference evidence="5 6" key="1">
    <citation type="submission" date="2023-05" db="EMBL/GenBank/DDBJ databases">
        <title>A 100% complete, gapless, phased diploid assembly of the Scenedesmus obliquus UTEX 3031 genome.</title>
        <authorList>
            <person name="Biondi T.C."/>
            <person name="Hanschen E.R."/>
            <person name="Kwon T."/>
            <person name="Eng W."/>
            <person name="Kruse C.P.S."/>
            <person name="Koehler S.I."/>
            <person name="Kunde Y."/>
            <person name="Gleasner C.D."/>
            <person name="You Mak K.T."/>
            <person name="Polle J."/>
            <person name="Hovde B.T."/>
            <person name="Starkenburg S.R."/>
        </authorList>
    </citation>
    <scope>NUCLEOTIDE SEQUENCE [LARGE SCALE GENOMIC DNA]</scope>
    <source>
        <strain evidence="5 6">DOE0152z</strain>
    </source>
</reference>
<dbReference type="EMBL" id="CP126208">
    <property type="protein sequence ID" value="WIA08142.1"/>
    <property type="molecule type" value="Genomic_DNA"/>
</dbReference>
<evidence type="ECO:0000256" key="2">
    <source>
        <dbReference type="ARBA" id="ARBA00022801"/>
    </source>
</evidence>
<evidence type="ECO:0000313" key="6">
    <source>
        <dbReference type="Proteomes" id="UP001244341"/>
    </source>
</evidence>
<accession>A0ABY8TGQ8</accession>
<dbReference type="InterPro" id="IPR017853">
    <property type="entry name" value="GH"/>
</dbReference>
<evidence type="ECO:0000256" key="1">
    <source>
        <dbReference type="ARBA" id="ARBA00010838"/>
    </source>
</evidence>
<gene>
    <name evidence="5" type="ORF">OEZ85_007598</name>
</gene>
<dbReference type="Pfam" id="PF00232">
    <property type="entry name" value="Glyco_hydro_1"/>
    <property type="match status" value="2"/>
</dbReference>
<dbReference type="Proteomes" id="UP001244341">
    <property type="component" value="Chromosome 1b"/>
</dbReference>